<evidence type="ECO:0000259" key="7">
    <source>
        <dbReference type="PROSITE" id="PS50188"/>
    </source>
</evidence>
<dbReference type="Pfam" id="PF15227">
    <property type="entry name" value="zf-C3HC4_4"/>
    <property type="match status" value="1"/>
</dbReference>
<name>A0A8B9LKX0_ASTMX</name>
<keyword evidence="1" id="KW-0479">Metal-binding</keyword>
<dbReference type="SMART" id="SM00589">
    <property type="entry name" value="PRY"/>
    <property type="match status" value="1"/>
</dbReference>
<feature type="domain" description="RING-type" evidence="6">
    <location>
        <begin position="16"/>
        <end position="61"/>
    </location>
</feature>
<dbReference type="Pfam" id="PF13765">
    <property type="entry name" value="PRY"/>
    <property type="match status" value="1"/>
</dbReference>
<dbReference type="KEGG" id="amex:103028054"/>
<accession>A0A8B9LKX0</accession>
<reference evidence="8 11" key="1">
    <citation type="submission" date="2021-07" db="EMBL/GenBank/DDBJ databases">
        <authorList>
            <person name="Imarazene B."/>
            <person name="Zahm M."/>
            <person name="Klopp C."/>
            <person name="Cabau C."/>
            <person name="Beille S."/>
            <person name="Jouanno E."/>
            <person name="Castinel A."/>
            <person name="Lluch J."/>
            <person name="Gil L."/>
            <person name="Kuchtly C."/>
            <person name="Lopez Roques C."/>
            <person name="Donnadieu C."/>
            <person name="Parrinello H."/>
            <person name="Journot L."/>
            <person name="Du K."/>
            <person name="Schartl M."/>
            <person name="Retaux S."/>
            <person name="Guiguen Y."/>
        </authorList>
    </citation>
    <scope>NUCLEOTIDE SEQUENCE [LARGE SCALE GENOMIC DNA]</scope>
    <source>
        <strain evidence="8">Pach_M1</strain>
        <tissue evidence="8">Testis</tissue>
    </source>
</reference>
<dbReference type="InterPro" id="IPR043136">
    <property type="entry name" value="B30.2/SPRY_sf"/>
</dbReference>
<dbReference type="InterPro" id="IPR001841">
    <property type="entry name" value="Znf_RING"/>
</dbReference>
<evidence type="ECO:0000259" key="6">
    <source>
        <dbReference type="PROSITE" id="PS50089"/>
    </source>
</evidence>
<protein>
    <submittedName>
        <fullName evidence="8">E3 ubiquitin/ISG15 ligase TRIM25-like</fullName>
    </submittedName>
</protein>
<reference evidence="9" key="2">
    <citation type="submission" date="2025-05" db="UniProtKB">
        <authorList>
            <consortium name="Ensembl"/>
        </authorList>
    </citation>
    <scope>IDENTIFICATION</scope>
</reference>
<evidence type="ECO:0000256" key="1">
    <source>
        <dbReference type="ARBA" id="ARBA00022723"/>
    </source>
</evidence>
<dbReference type="Ensembl" id="ENSAMXT00005057256.1">
    <property type="protein sequence ID" value="ENSAMXP00005052936.1"/>
    <property type="gene ID" value="ENSAMXG00005023769.1"/>
</dbReference>
<dbReference type="PROSITE" id="PS00518">
    <property type="entry name" value="ZF_RING_1"/>
    <property type="match status" value="1"/>
</dbReference>
<evidence type="ECO:0000313" key="9">
    <source>
        <dbReference type="Ensembl" id="ENSAMXP00005052936.1"/>
    </source>
</evidence>
<evidence type="ECO:0000256" key="4">
    <source>
        <dbReference type="PROSITE-ProRule" id="PRU00175"/>
    </source>
</evidence>
<dbReference type="PROSITE" id="PS50188">
    <property type="entry name" value="B302_SPRY"/>
    <property type="match status" value="1"/>
</dbReference>
<dbReference type="GO" id="GO:0008270">
    <property type="term" value="F:zinc ion binding"/>
    <property type="evidence" value="ECO:0007669"/>
    <property type="project" value="UniProtKB-KW"/>
</dbReference>
<proteinExistence type="predicted"/>
<dbReference type="PROSITE" id="PS50089">
    <property type="entry name" value="ZF_RING_2"/>
    <property type="match status" value="1"/>
</dbReference>
<dbReference type="PANTHER" id="PTHR25465">
    <property type="entry name" value="B-BOX DOMAIN CONTAINING"/>
    <property type="match status" value="1"/>
</dbReference>
<feature type="domain" description="B30.2/SPRY" evidence="7">
    <location>
        <begin position="299"/>
        <end position="493"/>
    </location>
</feature>
<dbReference type="SUPFAM" id="SSF49899">
    <property type="entry name" value="Concanavalin A-like lectins/glucanases"/>
    <property type="match status" value="1"/>
</dbReference>
<dbReference type="InterPro" id="IPR006574">
    <property type="entry name" value="PRY"/>
</dbReference>
<feature type="coiled-coil region" evidence="5">
    <location>
        <begin position="151"/>
        <end position="239"/>
    </location>
</feature>
<keyword evidence="5" id="KW-0175">Coiled coil</keyword>
<dbReference type="AlphaFoldDB" id="A0A8B9LKX0"/>
<keyword evidence="2 4" id="KW-0863">Zinc-finger</keyword>
<dbReference type="InterPro" id="IPR017907">
    <property type="entry name" value="Znf_RING_CS"/>
</dbReference>
<dbReference type="PRINTS" id="PR01407">
    <property type="entry name" value="BUTYPHLNCDUF"/>
</dbReference>
<dbReference type="SUPFAM" id="SSF57850">
    <property type="entry name" value="RING/U-box"/>
    <property type="match status" value="1"/>
</dbReference>
<dbReference type="Proteomes" id="UP000752171">
    <property type="component" value="Unassembled WGS sequence"/>
</dbReference>
<evidence type="ECO:0000256" key="5">
    <source>
        <dbReference type="SAM" id="Coils"/>
    </source>
</evidence>
<dbReference type="InterPro" id="IPR003879">
    <property type="entry name" value="Butyrophylin_SPRY"/>
</dbReference>
<dbReference type="InterPro" id="IPR013320">
    <property type="entry name" value="ConA-like_dom_sf"/>
</dbReference>
<dbReference type="Gene3D" id="3.30.40.10">
    <property type="entry name" value="Zinc/RING finger domain, C3HC4 (zinc finger)"/>
    <property type="match status" value="1"/>
</dbReference>
<dbReference type="Gene3D" id="2.60.120.920">
    <property type="match status" value="1"/>
</dbReference>
<evidence type="ECO:0000313" key="11">
    <source>
        <dbReference type="Proteomes" id="UP000752171"/>
    </source>
</evidence>
<dbReference type="InterPro" id="IPR013083">
    <property type="entry name" value="Znf_RING/FYVE/PHD"/>
</dbReference>
<dbReference type="GO" id="GO:0016874">
    <property type="term" value="F:ligase activity"/>
    <property type="evidence" value="ECO:0007669"/>
    <property type="project" value="UniProtKB-KW"/>
</dbReference>
<dbReference type="Proteomes" id="UP000694621">
    <property type="component" value="Unplaced"/>
</dbReference>
<organism evidence="9 10">
    <name type="scientific">Astyanax mexicanus</name>
    <name type="common">Blind cave fish</name>
    <name type="synonym">Astyanax fasciatus mexicanus</name>
    <dbReference type="NCBI Taxonomy" id="7994"/>
    <lineage>
        <taxon>Eukaryota</taxon>
        <taxon>Metazoa</taxon>
        <taxon>Chordata</taxon>
        <taxon>Craniata</taxon>
        <taxon>Vertebrata</taxon>
        <taxon>Euteleostomi</taxon>
        <taxon>Actinopterygii</taxon>
        <taxon>Neopterygii</taxon>
        <taxon>Teleostei</taxon>
        <taxon>Ostariophysi</taxon>
        <taxon>Characiformes</taxon>
        <taxon>Characoidei</taxon>
        <taxon>Acestrorhamphidae</taxon>
        <taxon>Acestrorhamphinae</taxon>
        <taxon>Astyanax</taxon>
    </lineage>
</organism>
<keyword evidence="3" id="KW-0862">Zinc</keyword>
<sequence>MALDLPETSLELELSCPICFDLFSEPVTLSCGHSFCLTCLEESRISEGCGPEVQHHCPECRVEYQETECAQKNFKLRNIVKSYKDTIEQTARDALHSGGIQVTEQDPKGYYASQIESESNNEPAGGSLSDSTESILSEEASKYRHRIITVVSDLQAKIALTEEMMAKAKEKEAAVIASNTDLRAEMRSLLEEMAEHLRNYSTAGLELLEAQLKPREEAIEGMAKKVSDLHNQLKDTELQANSLLGQQDEGKFNEMVQDIEVCAATLSVDPLEIDITDAAMANTNMTNMCAEMEQRNNQLHLDLGGVQRRLRAIFNPSEVTFDSKTLHPNLVLSEDLKTVTFSVAKQQYPAVPQRFTSFCQALSSQSFSDGEHCWTLHAEGCSWVLGLCYGGLPRSGPRSGLESISESWCLMWCENLLRAYEGGKDTPLMRTPSLRKVEIRLSFRRNSVKFYSISSFSGTKTHLHSFSVNFTEPVYLAVRMMSGQPKARITLCE</sequence>
<dbReference type="OrthoDB" id="426657at2759"/>
<gene>
    <name evidence="8" type="primary">TRIM75P</name>
    <name evidence="8" type="ORF">AMEX_G7059</name>
</gene>
<dbReference type="GO" id="GO:0005737">
    <property type="term" value="C:cytoplasm"/>
    <property type="evidence" value="ECO:0007669"/>
    <property type="project" value="UniProtKB-ARBA"/>
</dbReference>
<dbReference type="SMART" id="SM00184">
    <property type="entry name" value="RING"/>
    <property type="match status" value="1"/>
</dbReference>
<dbReference type="EMBL" id="JAICCE010000005">
    <property type="protein sequence ID" value="KAG9277075.1"/>
    <property type="molecule type" value="Genomic_DNA"/>
</dbReference>
<dbReference type="InterPro" id="IPR051051">
    <property type="entry name" value="E3_ubiq-ligase_TRIM/RNF"/>
</dbReference>
<evidence type="ECO:0000313" key="8">
    <source>
        <dbReference type="EMBL" id="KAG9277075.1"/>
    </source>
</evidence>
<keyword evidence="8" id="KW-0436">Ligase</keyword>
<dbReference type="InterPro" id="IPR001870">
    <property type="entry name" value="B30.2/SPRY"/>
</dbReference>
<dbReference type="PANTHER" id="PTHR25465:SF31">
    <property type="entry name" value="RING-TYPE DOMAIN-CONTAINING PROTEIN"/>
    <property type="match status" value="1"/>
</dbReference>
<evidence type="ECO:0000313" key="10">
    <source>
        <dbReference type="Proteomes" id="UP000694621"/>
    </source>
</evidence>
<evidence type="ECO:0000256" key="2">
    <source>
        <dbReference type="ARBA" id="ARBA00022771"/>
    </source>
</evidence>
<evidence type="ECO:0000256" key="3">
    <source>
        <dbReference type="ARBA" id="ARBA00022833"/>
    </source>
</evidence>